<dbReference type="Gene3D" id="3.40.390.10">
    <property type="entry name" value="Collagenase (Catalytic Domain)"/>
    <property type="match status" value="1"/>
</dbReference>
<evidence type="ECO:0000256" key="1">
    <source>
        <dbReference type="PROSITE-ProRule" id="PRU01211"/>
    </source>
</evidence>
<feature type="binding site" evidence="1">
    <location>
        <position position="172"/>
    </location>
    <ligand>
        <name>Zn(2+)</name>
        <dbReference type="ChEBI" id="CHEBI:29105"/>
        <note>catalytic</note>
    </ligand>
</feature>
<dbReference type="PRINTS" id="PR00480">
    <property type="entry name" value="ASTACIN"/>
</dbReference>
<evidence type="ECO:0000256" key="2">
    <source>
        <dbReference type="RuleBase" id="RU361183"/>
    </source>
</evidence>
<keyword evidence="3" id="KW-1133">Transmembrane helix</keyword>
<dbReference type="SMART" id="SM00235">
    <property type="entry name" value="ZnMc"/>
    <property type="match status" value="1"/>
</dbReference>
<dbReference type="AlphaFoldDB" id="A0A9X0A5Q6"/>
<sequence length="300" mass="34118">MGSAYTSRLSFYCFYIGIVLLAFDAGLVKCNVDAVVAMDQIEQINRNTDPHAEDVAIIENDIRLPPLETGAVSGEFSNALRFRRRLWPGGVVPYVFDDSIINRTRHIEVLREAMEIWENNTCVKFVQRTTQARYAHIYYGSSGCNSNIGALFYRPSLLSLGARCSLISVATHELGHLLGFGHEQNRPDRDQYVDILWQNVDPANHKIFRKQSHWGFHSFGLPYDYWSLMHYGRYHFSKNGEPTIVSRDPNVKWFGSSSPSKLDIKQMNFMYSCPGNCTTFTATDEPESSISMFSLLCLLA</sequence>
<dbReference type="EMBL" id="MU825402">
    <property type="protein sequence ID" value="KAJ7392094.1"/>
    <property type="molecule type" value="Genomic_DNA"/>
</dbReference>
<proteinExistence type="predicted"/>
<dbReference type="GO" id="GO:0004222">
    <property type="term" value="F:metalloendopeptidase activity"/>
    <property type="evidence" value="ECO:0007669"/>
    <property type="project" value="UniProtKB-UniRule"/>
</dbReference>
<gene>
    <name evidence="5" type="ORF">OS493_013461</name>
</gene>
<evidence type="ECO:0000259" key="4">
    <source>
        <dbReference type="PROSITE" id="PS51864"/>
    </source>
</evidence>
<dbReference type="Pfam" id="PF01400">
    <property type="entry name" value="Astacin"/>
    <property type="match status" value="1"/>
</dbReference>
<protein>
    <recommendedName>
        <fullName evidence="2">Metalloendopeptidase</fullName>
        <ecNumber evidence="2">3.4.24.-</ecNumber>
    </recommendedName>
</protein>
<keyword evidence="1 2" id="KW-0645">Protease</keyword>
<keyword evidence="6" id="KW-1185">Reference proteome</keyword>
<dbReference type="CDD" id="cd04280">
    <property type="entry name" value="ZnMc_astacin_like"/>
    <property type="match status" value="1"/>
</dbReference>
<comment type="cofactor">
    <cofactor evidence="1 2">
        <name>Zn(2+)</name>
        <dbReference type="ChEBI" id="CHEBI:29105"/>
    </cofactor>
    <text evidence="1 2">Binds 1 zinc ion per subunit.</text>
</comment>
<keyword evidence="1 2" id="KW-0482">Metalloprotease</keyword>
<feature type="active site" evidence="1">
    <location>
        <position position="173"/>
    </location>
</feature>
<dbReference type="InterPro" id="IPR001506">
    <property type="entry name" value="Peptidase_M12A"/>
</dbReference>
<feature type="binding site" evidence="1">
    <location>
        <position position="182"/>
    </location>
    <ligand>
        <name>Zn(2+)</name>
        <dbReference type="ChEBI" id="CHEBI:29105"/>
        <note>catalytic</note>
    </ligand>
</feature>
<feature type="transmembrane region" description="Helical" evidence="3">
    <location>
        <begin position="9"/>
        <end position="28"/>
    </location>
</feature>
<organism evidence="5 6">
    <name type="scientific">Desmophyllum pertusum</name>
    <dbReference type="NCBI Taxonomy" id="174260"/>
    <lineage>
        <taxon>Eukaryota</taxon>
        <taxon>Metazoa</taxon>
        <taxon>Cnidaria</taxon>
        <taxon>Anthozoa</taxon>
        <taxon>Hexacorallia</taxon>
        <taxon>Scleractinia</taxon>
        <taxon>Caryophylliina</taxon>
        <taxon>Caryophylliidae</taxon>
        <taxon>Desmophyllum</taxon>
    </lineage>
</organism>
<name>A0A9X0A5Q6_9CNID</name>
<dbReference type="EC" id="3.4.24.-" evidence="2"/>
<accession>A0A9X0A5Q6</accession>
<dbReference type="GO" id="GO:0006508">
    <property type="term" value="P:proteolysis"/>
    <property type="evidence" value="ECO:0007669"/>
    <property type="project" value="UniProtKB-KW"/>
</dbReference>
<dbReference type="InterPro" id="IPR034035">
    <property type="entry name" value="Astacin-like_dom"/>
</dbReference>
<evidence type="ECO:0000256" key="3">
    <source>
        <dbReference type="SAM" id="Phobius"/>
    </source>
</evidence>
<keyword evidence="3" id="KW-0812">Transmembrane</keyword>
<dbReference type="OrthoDB" id="291007at2759"/>
<dbReference type="SUPFAM" id="SSF55486">
    <property type="entry name" value="Metalloproteases ('zincins'), catalytic domain"/>
    <property type="match status" value="1"/>
</dbReference>
<evidence type="ECO:0000313" key="5">
    <source>
        <dbReference type="EMBL" id="KAJ7392094.1"/>
    </source>
</evidence>
<dbReference type="PANTHER" id="PTHR10127:SF873">
    <property type="entry name" value="METALLOENDOPEPTIDASE"/>
    <property type="match status" value="1"/>
</dbReference>
<comment type="caution">
    <text evidence="1">Lacks conserved residue(s) required for the propagation of feature annotation.</text>
</comment>
<dbReference type="GO" id="GO:0008270">
    <property type="term" value="F:zinc ion binding"/>
    <property type="evidence" value="ECO:0007669"/>
    <property type="project" value="UniProtKB-UniRule"/>
</dbReference>
<keyword evidence="1 2" id="KW-0479">Metal-binding</keyword>
<reference evidence="5" key="1">
    <citation type="submission" date="2023-01" db="EMBL/GenBank/DDBJ databases">
        <title>Genome assembly of the deep-sea coral Lophelia pertusa.</title>
        <authorList>
            <person name="Herrera S."/>
            <person name="Cordes E."/>
        </authorList>
    </citation>
    <scope>NUCLEOTIDE SEQUENCE</scope>
    <source>
        <strain evidence="5">USNM1676648</strain>
        <tissue evidence="5">Polyp</tissue>
    </source>
</reference>
<keyword evidence="1 2" id="KW-0862">Zinc</keyword>
<keyword evidence="3" id="KW-0472">Membrane</keyword>
<dbReference type="Proteomes" id="UP001163046">
    <property type="component" value="Unassembled WGS sequence"/>
</dbReference>
<feature type="binding site" evidence="1">
    <location>
        <position position="176"/>
    </location>
    <ligand>
        <name>Zn(2+)</name>
        <dbReference type="ChEBI" id="CHEBI:29105"/>
        <note>catalytic</note>
    </ligand>
</feature>
<dbReference type="InterPro" id="IPR006026">
    <property type="entry name" value="Peptidase_Metallo"/>
</dbReference>
<dbReference type="PANTHER" id="PTHR10127">
    <property type="entry name" value="DISCOIDIN, CUB, EGF, LAMININ , AND ZINC METALLOPROTEASE DOMAIN CONTAINING"/>
    <property type="match status" value="1"/>
</dbReference>
<dbReference type="PROSITE" id="PS51864">
    <property type="entry name" value="ASTACIN"/>
    <property type="match status" value="1"/>
</dbReference>
<comment type="caution">
    <text evidence="5">The sequence shown here is derived from an EMBL/GenBank/DDBJ whole genome shotgun (WGS) entry which is preliminary data.</text>
</comment>
<feature type="domain" description="Peptidase M12A" evidence="4">
    <location>
        <begin position="78"/>
        <end position="274"/>
    </location>
</feature>
<evidence type="ECO:0000313" key="6">
    <source>
        <dbReference type="Proteomes" id="UP001163046"/>
    </source>
</evidence>
<keyword evidence="1 2" id="KW-0378">Hydrolase</keyword>
<dbReference type="InterPro" id="IPR024079">
    <property type="entry name" value="MetalloPept_cat_dom_sf"/>
</dbReference>